<dbReference type="InterPro" id="IPR011013">
    <property type="entry name" value="Gal_mutarotase_sf_dom"/>
</dbReference>
<dbReference type="Proteomes" id="UP001374893">
    <property type="component" value="Chromosome"/>
</dbReference>
<dbReference type="PANTHER" id="PTHR46323:SF2">
    <property type="entry name" value="BETA-GALACTOSIDASE"/>
    <property type="match status" value="1"/>
</dbReference>
<dbReference type="InterPro" id="IPR023230">
    <property type="entry name" value="Glyco_hydro_2_CS"/>
</dbReference>
<evidence type="ECO:0000256" key="9">
    <source>
        <dbReference type="SAM" id="SignalP"/>
    </source>
</evidence>
<feature type="region of interest" description="Disordered" evidence="8">
    <location>
        <begin position="39"/>
        <end position="61"/>
    </location>
</feature>
<keyword evidence="9" id="KW-0732">Signal</keyword>
<dbReference type="Pfam" id="PF16353">
    <property type="entry name" value="LacZ_4"/>
    <property type="match status" value="1"/>
</dbReference>
<dbReference type="Pfam" id="PF02837">
    <property type="entry name" value="Glyco_hydro_2_N"/>
    <property type="match status" value="1"/>
</dbReference>
<dbReference type="Gene3D" id="2.60.120.260">
    <property type="entry name" value="Galactose-binding domain-like"/>
    <property type="match status" value="1"/>
</dbReference>
<dbReference type="EC" id="3.2.1.23" evidence="3 7"/>
<dbReference type="RefSeq" id="WP_338688761.1">
    <property type="nucleotide sequence ID" value="NZ_AP024702.1"/>
</dbReference>
<dbReference type="InterPro" id="IPR006102">
    <property type="entry name" value="Ig-like_GH2"/>
</dbReference>
<keyword evidence="12" id="KW-1185">Reference proteome</keyword>
<evidence type="ECO:0000256" key="6">
    <source>
        <dbReference type="ARBA" id="ARBA00032230"/>
    </source>
</evidence>
<feature type="domain" description="Beta galactosidase small chain/" evidence="10">
    <location>
        <begin position="763"/>
        <end position="1037"/>
    </location>
</feature>
<keyword evidence="4 7" id="KW-0378">Hydrolase</keyword>
<dbReference type="SUPFAM" id="SSF51445">
    <property type="entry name" value="(Trans)glycosidases"/>
    <property type="match status" value="1"/>
</dbReference>
<dbReference type="InterPro" id="IPR014718">
    <property type="entry name" value="GH-type_carb-bd"/>
</dbReference>
<protein>
    <recommendedName>
        <fullName evidence="3 7">Beta-galactosidase</fullName>
        <ecNumber evidence="3 7">3.2.1.23</ecNumber>
    </recommendedName>
    <alternativeName>
        <fullName evidence="6 7">Lactase</fullName>
    </alternativeName>
</protein>
<dbReference type="SMART" id="SM01038">
    <property type="entry name" value="Bgal_small_N"/>
    <property type="match status" value="1"/>
</dbReference>
<dbReference type="InterPro" id="IPR008979">
    <property type="entry name" value="Galactose-bd-like_sf"/>
</dbReference>
<dbReference type="Gene3D" id="2.70.98.10">
    <property type="match status" value="1"/>
</dbReference>
<evidence type="ECO:0000256" key="7">
    <source>
        <dbReference type="RuleBase" id="RU361154"/>
    </source>
</evidence>
<dbReference type="Pfam" id="PF00703">
    <property type="entry name" value="Glyco_hydro_2"/>
    <property type="match status" value="1"/>
</dbReference>
<proteinExistence type="inferred from homology"/>
<dbReference type="EMBL" id="AP024702">
    <property type="protein sequence ID" value="BCX46854.1"/>
    <property type="molecule type" value="Genomic_DNA"/>
</dbReference>
<comment type="catalytic activity">
    <reaction evidence="1 7">
        <text>Hydrolysis of terminal non-reducing beta-D-galactose residues in beta-D-galactosides.</text>
        <dbReference type="EC" id="3.2.1.23"/>
    </reaction>
</comment>
<dbReference type="InterPro" id="IPR004199">
    <property type="entry name" value="B-gal_small/dom_5"/>
</dbReference>
<dbReference type="SUPFAM" id="SSF74650">
    <property type="entry name" value="Galactose mutarotase-like"/>
    <property type="match status" value="1"/>
</dbReference>
<accession>A0ABM7RGH7</accession>
<evidence type="ECO:0000256" key="2">
    <source>
        <dbReference type="ARBA" id="ARBA00007401"/>
    </source>
</evidence>
<evidence type="ECO:0000256" key="1">
    <source>
        <dbReference type="ARBA" id="ARBA00001412"/>
    </source>
</evidence>
<dbReference type="Pfam" id="PF02836">
    <property type="entry name" value="Glyco_hydro_2_C"/>
    <property type="match status" value="1"/>
</dbReference>
<feature type="chain" id="PRO_5045547210" description="Beta-galactosidase" evidence="9">
    <location>
        <begin position="20"/>
        <end position="1041"/>
    </location>
</feature>
<evidence type="ECO:0000256" key="5">
    <source>
        <dbReference type="ARBA" id="ARBA00023295"/>
    </source>
</evidence>
<dbReference type="Gene3D" id="2.60.40.10">
    <property type="entry name" value="Immunoglobulins"/>
    <property type="match status" value="2"/>
</dbReference>
<dbReference type="InterPro" id="IPR006103">
    <property type="entry name" value="Glyco_hydro_2_cat"/>
</dbReference>
<feature type="signal peptide" evidence="9">
    <location>
        <begin position="1"/>
        <end position="19"/>
    </location>
</feature>
<organism evidence="11 12">
    <name type="scientific">Haloferula helveola</name>
    <dbReference type="NCBI Taxonomy" id="490095"/>
    <lineage>
        <taxon>Bacteria</taxon>
        <taxon>Pseudomonadati</taxon>
        <taxon>Verrucomicrobiota</taxon>
        <taxon>Verrucomicrobiia</taxon>
        <taxon>Verrucomicrobiales</taxon>
        <taxon>Verrucomicrobiaceae</taxon>
        <taxon>Haloferula</taxon>
    </lineage>
</organism>
<dbReference type="InterPro" id="IPR017853">
    <property type="entry name" value="GH"/>
</dbReference>
<feature type="region of interest" description="Disordered" evidence="8">
    <location>
        <begin position="517"/>
        <end position="541"/>
    </location>
</feature>
<evidence type="ECO:0000259" key="10">
    <source>
        <dbReference type="SMART" id="SM01038"/>
    </source>
</evidence>
<dbReference type="PROSITE" id="PS00719">
    <property type="entry name" value="GLYCOSYL_HYDROL_F2_1"/>
    <property type="match status" value="1"/>
</dbReference>
<dbReference type="InterPro" id="IPR032312">
    <property type="entry name" value="LacZ_4"/>
</dbReference>
<dbReference type="PANTHER" id="PTHR46323">
    <property type="entry name" value="BETA-GALACTOSIDASE"/>
    <property type="match status" value="1"/>
</dbReference>
<evidence type="ECO:0000313" key="12">
    <source>
        <dbReference type="Proteomes" id="UP001374893"/>
    </source>
</evidence>
<evidence type="ECO:0000313" key="11">
    <source>
        <dbReference type="EMBL" id="BCX46854.1"/>
    </source>
</evidence>
<keyword evidence="5 7" id="KW-0326">Glycosidase</keyword>
<reference evidence="11 12" key="1">
    <citation type="submission" date="2021-06" db="EMBL/GenBank/DDBJ databases">
        <title>Complete genome of Haloferula helveola possessing various polysaccharide degrading enzymes.</title>
        <authorList>
            <person name="Takami H."/>
            <person name="Huang C."/>
            <person name="Hamasaki K."/>
        </authorList>
    </citation>
    <scope>NUCLEOTIDE SEQUENCE [LARGE SCALE GENOMIC DNA]</scope>
    <source>
        <strain evidence="11 12">CN-1</strain>
    </source>
</reference>
<dbReference type="InterPro" id="IPR050347">
    <property type="entry name" value="Bact_Beta-galactosidase"/>
</dbReference>
<dbReference type="SUPFAM" id="SSF49785">
    <property type="entry name" value="Galactose-binding domain-like"/>
    <property type="match status" value="1"/>
</dbReference>
<comment type="similarity">
    <text evidence="2 7">Belongs to the glycosyl hydrolase 2 family.</text>
</comment>
<sequence>MKTKTLLWTGLLVAGVMSAAEVPKEIEDARITGAHKLEARGNHWGHPDPSSARQHPYGEGPRVRSLNGTWKFSWAARPEERVVDFFSADFDHSAWGTIPVPSTWEREGHGTPLYVNINYPFKVDPPRVMGEPDPSFTSFKERNPVGSYLRDFEIPDTWKDMRVILHFGGVRSAMFVWVNGTQVGYSQGSRLPAEFDITDQLRPGANRLAVEVYKFSDASYIEDQDFWRLSGIFRDVMLHAMPADGLWDVYAESGFHLEKNEGHLTLRSTPMPGAEPDVEMTLYDPAGKRIGTGRSELSVSRPQLWSPENPALYHAEVTVKSGGNLVQAFRLPVGFRKLEAKGKELRFNGQPFKIRGVNRHEFDPQTGYVMDEALMRKDLELMKRANINFVRNAHYPCDPRWYDLCDEVGMLVMDEANVESHGLSYHKRVLPGDQPDWSAACVERMTRMVIRDRQHPSVVMWSLGNEAGYGDTFLAMREAARAADPERRLIQYADMNRAADVDSQTYPPISWLKQHVQGKAKRKGEQGQTSHEEQHGPYPSGRPFVMNEYAHAMGNSVGNFQDYWDLIWAEPVLAGGFIWDWVDQALYRDRNDPGKGFVYGGDFGDVPTNTNFCVNGLVAADRTPHPHYEEVRKVHQPVAFDGSQLKAGRLTLINRALDGELSDLELHADIHGDGQQVTSETLQLPSVPLGGTGEVKVRVQTWLESAKGTECMVTFRLILKGDTPWTPKGHVVAWEQFALGDGKPEPRAAVATDPPNKEADGFGLSDGGVTARISSDTGLLSSYRIGDRELIVQPMRWNFWRALTDNDLGWKVDKKLAVWKEAGSKVEVKSITSGTDNDQQGFVECEARIPGIGAVIHTRHTMTSGGVILTSCRFRIATKGKKKTPDLPRLGLQFAIPAEFGEVEWYGRGPHESYWDRKTSAPVGRYQSTVRDWVTPYVRPQENGNRCDIRWIRFANPTGDGLGFRSTETLSASAWPYSMQDLTGGTHDFDLPERDFITVNLDHLQMGVGGDNSWGLPVNTPYLIPADRDYRWEFRIEPLQP</sequence>
<evidence type="ECO:0000256" key="3">
    <source>
        <dbReference type="ARBA" id="ARBA00012756"/>
    </source>
</evidence>
<dbReference type="SUPFAM" id="SSF49303">
    <property type="entry name" value="beta-Galactosidase/glucuronidase domain"/>
    <property type="match status" value="2"/>
</dbReference>
<dbReference type="Gene3D" id="3.20.20.80">
    <property type="entry name" value="Glycosidases"/>
    <property type="match status" value="1"/>
</dbReference>
<dbReference type="Pfam" id="PF02929">
    <property type="entry name" value="Bgal_small_N"/>
    <property type="match status" value="1"/>
</dbReference>
<evidence type="ECO:0000256" key="4">
    <source>
        <dbReference type="ARBA" id="ARBA00022801"/>
    </source>
</evidence>
<name>A0ABM7RGH7_9BACT</name>
<dbReference type="InterPro" id="IPR006101">
    <property type="entry name" value="Glyco_hydro_2"/>
</dbReference>
<dbReference type="InterPro" id="IPR006104">
    <property type="entry name" value="Glyco_hydro_2_N"/>
</dbReference>
<dbReference type="InterPro" id="IPR013783">
    <property type="entry name" value="Ig-like_fold"/>
</dbReference>
<dbReference type="InterPro" id="IPR036156">
    <property type="entry name" value="Beta-gal/glucu_dom_sf"/>
</dbReference>
<evidence type="ECO:0000256" key="8">
    <source>
        <dbReference type="SAM" id="MobiDB-lite"/>
    </source>
</evidence>
<dbReference type="PRINTS" id="PR00132">
    <property type="entry name" value="GLHYDRLASE2"/>
</dbReference>
<gene>
    <name evidence="11" type="primary">lacZ_2</name>
    <name evidence="11" type="ORF">HAHE_07620</name>
</gene>